<protein>
    <submittedName>
        <fullName evidence="1">Uncharacterized protein</fullName>
    </submittedName>
</protein>
<keyword evidence="2" id="KW-1185">Reference proteome</keyword>
<dbReference type="EMBL" id="BAAAXZ010000056">
    <property type="protein sequence ID" value="GAA2919607.1"/>
    <property type="molecule type" value="Genomic_DNA"/>
</dbReference>
<evidence type="ECO:0000313" key="2">
    <source>
        <dbReference type="Proteomes" id="UP001501102"/>
    </source>
</evidence>
<comment type="caution">
    <text evidence="1">The sequence shown here is derived from an EMBL/GenBank/DDBJ whole genome shotgun (WGS) entry which is preliminary data.</text>
</comment>
<reference evidence="2" key="1">
    <citation type="journal article" date="2019" name="Int. J. Syst. Evol. Microbiol.">
        <title>The Global Catalogue of Microorganisms (GCM) 10K type strain sequencing project: providing services to taxonomists for standard genome sequencing and annotation.</title>
        <authorList>
            <consortium name="The Broad Institute Genomics Platform"/>
            <consortium name="The Broad Institute Genome Sequencing Center for Infectious Disease"/>
            <person name="Wu L."/>
            <person name="Ma J."/>
        </authorList>
    </citation>
    <scope>NUCLEOTIDE SEQUENCE [LARGE SCALE GENOMIC DNA]</scope>
    <source>
        <strain evidence="2">JCM 4087</strain>
    </source>
</reference>
<organism evidence="1 2">
    <name type="scientific">Streptomyces thioluteus</name>
    <dbReference type="NCBI Taxonomy" id="66431"/>
    <lineage>
        <taxon>Bacteria</taxon>
        <taxon>Bacillati</taxon>
        <taxon>Actinomycetota</taxon>
        <taxon>Actinomycetes</taxon>
        <taxon>Kitasatosporales</taxon>
        <taxon>Streptomycetaceae</taxon>
        <taxon>Streptomyces</taxon>
    </lineage>
</organism>
<dbReference type="Proteomes" id="UP001501102">
    <property type="component" value="Unassembled WGS sequence"/>
</dbReference>
<accession>A0ABP6J3I9</accession>
<name>A0ABP6J3I9_STRTU</name>
<sequence length="57" mass="6440">MPAKDLPLLRRDCPTCPGNGRVIWTTEQLGQFEIAEGARELQKRHLVEDHGITEVTL</sequence>
<evidence type="ECO:0000313" key="1">
    <source>
        <dbReference type="EMBL" id="GAA2919607.1"/>
    </source>
</evidence>
<gene>
    <name evidence="1" type="ORF">GCM10020221_14840</name>
</gene>
<proteinExistence type="predicted"/>